<name>T1HW53_RHOPR</name>
<evidence type="ECO:0000313" key="2">
    <source>
        <dbReference type="EnsemblMetazoa" id="RPRC008273-PA"/>
    </source>
</evidence>
<dbReference type="Proteomes" id="UP000015103">
    <property type="component" value="Unassembled WGS sequence"/>
</dbReference>
<evidence type="ECO:0000259" key="1">
    <source>
        <dbReference type="Pfam" id="PF03372"/>
    </source>
</evidence>
<dbReference type="GO" id="GO:0003824">
    <property type="term" value="F:catalytic activity"/>
    <property type="evidence" value="ECO:0007669"/>
    <property type="project" value="InterPro"/>
</dbReference>
<dbReference type="OMA" id="MERCGIN"/>
<keyword evidence="3" id="KW-1185">Reference proteome</keyword>
<dbReference type="InterPro" id="IPR005135">
    <property type="entry name" value="Endo/exonuclease/phosphatase"/>
</dbReference>
<organism evidence="2 3">
    <name type="scientific">Rhodnius prolixus</name>
    <name type="common">Triatomid bug</name>
    <dbReference type="NCBI Taxonomy" id="13249"/>
    <lineage>
        <taxon>Eukaryota</taxon>
        <taxon>Metazoa</taxon>
        <taxon>Ecdysozoa</taxon>
        <taxon>Arthropoda</taxon>
        <taxon>Hexapoda</taxon>
        <taxon>Insecta</taxon>
        <taxon>Pterygota</taxon>
        <taxon>Neoptera</taxon>
        <taxon>Paraneoptera</taxon>
        <taxon>Hemiptera</taxon>
        <taxon>Heteroptera</taxon>
        <taxon>Panheteroptera</taxon>
        <taxon>Cimicomorpha</taxon>
        <taxon>Reduviidae</taxon>
        <taxon>Triatominae</taxon>
        <taxon>Rhodnius</taxon>
    </lineage>
</organism>
<accession>T1HW53</accession>
<dbReference type="EMBL" id="ACPB03017092">
    <property type="status" value="NOT_ANNOTATED_CDS"/>
    <property type="molecule type" value="Genomic_DNA"/>
</dbReference>
<dbReference type="PANTHER" id="PTHR23227">
    <property type="entry name" value="BUCENTAUR RELATED"/>
    <property type="match status" value="1"/>
</dbReference>
<dbReference type="SUPFAM" id="SSF56219">
    <property type="entry name" value="DNase I-like"/>
    <property type="match status" value="1"/>
</dbReference>
<dbReference type="InterPro" id="IPR027124">
    <property type="entry name" value="Swc5/CFDP1/2"/>
</dbReference>
<dbReference type="CDD" id="cd09076">
    <property type="entry name" value="L1-EN"/>
    <property type="match status" value="1"/>
</dbReference>
<proteinExistence type="predicted"/>
<dbReference type="eggNOG" id="KOG1075">
    <property type="taxonomic scope" value="Eukaryota"/>
</dbReference>
<evidence type="ECO:0000313" key="3">
    <source>
        <dbReference type="Proteomes" id="UP000015103"/>
    </source>
</evidence>
<dbReference type="InParanoid" id="T1HW53"/>
<dbReference type="EnsemblMetazoa" id="RPRC008273-RA">
    <property type="protein sequence ID" value="RPRC008273-PA"/>
    <property type="gene ID" value="RPRC008273"/>
</dbReference>
<dbReference type="AlphaFoldDB" id="T1HW53"/>
<dbReference type="VEuPathDB" id="VectorBase:RPRC008273"/>
<dbReference type="HOGENOM" id="CLU_000680_8_2_1"/>
<dbReference type="Gene3D" id="3.60.10.10">
    <property type="entry name" value="Endonuclease/exonuclease/phosphatase"/>
    <property type="match status" value="1"/>
</dbReference>
<dbReference type="STRING" id="13249.T1HW53"/>
<dbReference type="InterPro" id="IPR036691">
    <property type="entry name" value="Endo/exonu/phosph_ase_sf"/>
</dbReference>
<reference evidence="2" key="1">
    <citation type="submission" date="2015-05" db="UniProtKB">
        <authorList>
            <consortium name="EnsemblMetazoa"/>
        </authorList>
    </citation>
    <scope>IDENTIFICATION</scope>
</reference>
<feature type="domain" description="Endonuclease/exonuclease/phosphatase" evidence="1">
    <location>
        <begin position="10"/>
        <end position="245"/>
    </location>
</feature>
<sequence>GKGKMRSCRTLNIGSLNTRTLLSNDRLVELEHALENVSWDIVGLAEIRRNLEVSVELKNGNLFFHTAAEAGNFGVGFLIKKNKNIVIKEFKPISPRLAALKINAWNREIYLLQVHAPTTASTEDEIIHFYNQLEEELYRSPSGRCTSMVIGDFNAVVGKRRRGEGNVLGPYGYGNRNERGEFLVDFAASQGFKLLNTFFQSSKEGEWTWCSPKGKKFQIDYLLIKDIRKAVTAKVEADFPFNSDH</sequence>
<protein>
    <recommendedName>
        <fullName evidence="1">Endonuclease/exonuclease/phosphatase domain-containing protein</fullName>
    </recommendedName>
</protein>
<dbReference type="PANTHER" id="PTHR23227:SF67">
    <property type="entry name" value="CRANIOFACIAL DEVELOPMENT PROTEIN 2-LIKE"/>
    <property type="match status" value="1"/>
</dbReference>
<dbReference type="Pfam" id="PF03372">
    <property type="entry name" value="Exo_endo_phos"/>
    <property type="match status" value="1"/>
</dbReference>